<evidence type="ECO:0000313" key="2">
    <source>
        <dbReference type="Proteomes" id="UP001059597"/>
    </source>
</evidence>
<name>A0ABN6R0F1_STRNI</name>
<evidence type="ECO:0000313" key="1">
    <source>
        <dbReference type="EMBL" id="BDM70099.1"/>
    </source>
</evidence>
<organism evidence="1 2">
    <name type="scientific">Streptomyces nigrescens</name>
    <dbReference type="NCBI Taxonomy" id="1920"/>
    <lineage>
        <taxon>Bacteria</taxon>
        <taxon>Bacillati</taxon>
        <taxon>Actinomycetota</taxon>
        <taxon>Actinomycetes</taxon>
        <taxon>Kitasatosporales</taxon>
        <taxon>Streptomycetaceae</taxon>
        <taxon>Streptomyces</taxon>
    </lineage>
</organism>
<keyword evidence="2" id="KW-1185">Reference proteome</keyword>
<accession>A0ABN6R0F1</accession>
<proteinExistence type="predicted"/>
<protein>
    <submittedName>
        <fullName evidence="1">Uncharacterized protein</fullName>
    </submittedName>
</protein>
<dbReference type="EMBL" id="AP026073">
    <property type="protein sequence ID" value="BDM70099.1"/>
    <property type="molecule type" value="Genomic_DNA"/>
</dbReference>
<dbReference type="Proteomes" id="UP001059597">
    <property type="component" value="Chromosome"/>
</dbReference>
<reference evidence="1" key="1">
    <citation type="submission" date="2022-06" db="EMBL/GenBank/DDBJ databases">
        <title>Complete genome sequence of Streptomyces nigrescens HEK616.</title>
        <authorList>
            <person name="Asamizu S."/>
            <person name="Onaka H."/>
        </authorList>
    </citation>
    <scope>NUCLEOTIDE SEQUENCE</scope>
    <source>
        <strain evidence="1">HEK616</strain>
    </source>
</reference>
<gene>
    <name evidence="1" type="ORF">HEK616_35860</name>
</gene>
<sequence length="59" mass="6295">MTGRPPRSDSGAGQWCAVIAPPSGTDQETPQGCGQAALQHHLEAYHALLRELTEQEQPA</sequence>